<keyword evidence="6 9" id="KW-0067">ATP-binding</keyword>
<dbReference type="PROSITE" id="PS00107">
    <property type="entry name" value="PROTEIN_KINASE_ATP"/>
    <property type="match status" value="1"/>
</dbReference>
<comment type="catalytic activity">
    <reaction evidence="8">
        <text>L-seryl-[protein] + ATP = O-phospho-L-seryl-[protein] + ADP + H(+)</text>
        <dbReference type="Rhea" id="RHEA:17989"/>
        <dbReference type="Rhea" id="RHEA-COMP:9863"/>
        <dbReference type="Rhea" id="RHEA-COMP:11604"/>
        <dbReference type="ChEBI" id="CHEBI:15378"/>
        <dbReference type="ChEBI" id="CHEBI:29999"/>
        <dbReference type="ChEBI" id="CHEBI:30616"/>
        <dbReference type="ChEBI" id="CHEBI:83421"/>
        <dbReference type="ChEBI" id="CHEBI:456216"/>
        <dbReference type="EC" id="2.7.11.1"/>
    </reaction>
</comment>
<evidence type="ECO:0000256" key="1">
    <source>
        <dbReference type="ARBA" id="ARBA00012513"/>
    </source>
</evidence>
<evidence type="ECO:0000313" key="13">
    <source>
        <dbReference type="Proteomes" id="UP000014680"/>
    </source>
</evidence>
<dbReference type="RefSeq" id="XP_004254163.1">
    <property type="nucleotide sequence ID" value="XM_004254115.1"/>
</dbReference>
<dbReference type="Pfam" id="PF00069">
    <property type="entry name" value="Pkinase"/>
    <property type="match status" value="1"/>
</dbReference>
<dbReference type="InterPro" id="IPR000719">
    <property type="entry name" value="Prot_kinase_dom"/>
</dbReference>
<dbReference type="InterPro" id="IPR008271">
    <property type="entry name" value="Ser/Thr_kinase_AS"/>
</dbReference>
<dbReference type="GO" id="GO:0005737">
    <property type="term" value="C:cytoplasm"/>
    <property type="evidence" value="ECO:0007669"/>
    <property type="project" value="TreeGrafter"/>
</dbReference>
<evidence type="ECO:0000256" key="4">
    <source>
        <dbReference type="ARBA" id="ARBA00022741"/>
    </source>
</evidence>
<proteinExistence type="predicted"/>
<feature type="domain" description="Protein kinase" evidence="11">
    <location>
        <begin position="12"/>
        <end position="277"/>
    </location>
</feature>
<protein>
    <recommendedName>
        <fullName evidence="1">non-specific serine/threonine protein kinase</fullName>
        <ecNumber evidence="1">2.7.11.1</ecNumber>
    </recommendedName>
</protein>
<dbReference type="AlphaFoldDB" id="A0A0A1U0K2"/>
<keyword evidence="5 12" id="KW-0418">Kinase</keyword>
<dbReference type="GO" id="GO:0106310">
    <property type="term" value="F:protein serine kinase activity"/>
    <property type="evidence" value="ECO:0007669"/>
    <property type="project" value="RHEA"/>
</dbReference>
<evidence type="ECO:0000256" key="8">
    <source>
        <dbReference type="ARBA" id="ARBA00048679"/>
    </source>
</evidence>
<dbReference type="KEGG" id="eiv:EIN_096490"/>
<dbReference type="GO" id="GO:0004674">
    <property type="term" value="F:protein serine/threonine kinase activity"/>
    <property type="evidence" value="ECO:0007669"/>
    <property type="project" value="UniProtKB-KW"/>
</dbReference>
<keyword evidence="2" id="KW-0723">Serine/threonine-protein kinase</keyword>
<dbReference type="SUPFAM" id="SSF56112">
    <property type="entry name" value="Protein kinase-like (PK-like)"/>
    <property type="match status" value="1"/>
</dbReference>
<dbReference type="GO" id="GO:0005524">
    <property type="term" value="F:ATP binding"/>
    <property type="evidence" value="ECO:0007669"/>
    <property type="project" value="UniProtKB-UniRule"/>
</dbReference>
<comment type="catalytic activity">
    <reaction evidence="7">
        <text>L-threonyl-[protein] + ATP = O-phospho-L-threonyl-[protein] + ADP + H(+)</text>
        <dbReference type="Rhea" id="RHEA:46608"/>
        <dbReference type="Rhea" id="RHEA-COMP:11060"/>
        <dbReference type="Rhea" id="RHEA-COMP:11605"/>
        <dbReference type="ChEBI" id="CHEBI:15378"/>
        <dbReference type="ChEBI" id="CHEBI:30013"/>
        <dbReference type="ChEBI" id="CHEBI:30616"/>
        <dbReference type="ChEBI" id="CHEBI:61977"/>
        <dbReference type="ChEBI" id="CHEBI:456216"/>
        <dbReference type="EC" id="2.7.11.1"/>
    </reaction>
</comment>
<evidence type="ECO:0000259" key="11">
    <source>
        <dbReference type="PROSITE" id="PS50011"/>
    </source>
</evidence>
<dbReference type="OrthoDB" id="248923at2759"/>
<evidence type="ECO:0000256" key="9">
    <source>
        <dbReference type="PROSITE-ProRule" id="PRU10141"/>
    </source>
</evidence>
<dbReference type="SMART" id="SM00220">
    <property type="entry name" value="S_TKc"/>
    <property type="match status" value="1"/>
</dbReference>
<organism evidence="12 13">
    <name type="scientific">Entamoeba invadens IP1</name>
    <dbReference type="NCBI Taxonomy" id="370355"/>
    <lineage>
        <taxon>Eukaryota</taxon>
        <taxon>Amoebozoa</taxon>
        <taxon>Evosea</taxon>
        <taxon>Archamoebae</taxon>
        <taxon>Mastigamoebida</taxon>
        <taxon>Entamoebidae</taxon>
        <taxon>Entamoeba</taxon>
    </lineage>
</organism>
<dbReference type="Proteomes" id="UP000014680">
    <property type="component" value="Unassembled WGS sequence"/>
</dbReference>
<dbReference type="GeneID" id="14886508"/>
<accession>A0A0A1U0K2</accession>
<dbReference type="EC" id="2.7.11.1" evidence="1"/>
<feature type="region of interest" description="Disordered" evidence="10">
    <location>
        <begin position="337"/>
        <end position="367"/>
    </location>
</feature>
<evidence type="ECO:0000256" key="3">
    <source>
        <dbReference type="ARBA" id="ARBA00022679"/>
    </source>
</evidence>
<evidence type="ECO:0000256" key="7">
    <source>
        <dbReference type="ARBA" id="ARBA00047899"/>
    </source>
</evidence>
<reference evidence="12 13" key="1">
    <citation type="submission" date="2012-10" db="EMBL/GenBank/DDBJ databases">
        <authorList>
            <person name="Zafar N."/>
            <person name="Inman J."/>
            <person name="Hall N."/>
            <person name="Lorenzi H."/>
            <person name="Caler E."/>
        </authorList>
    </citation>
    <scope>NUCLEOTIDE SEQUENCE [LARGE SCALE GENOMIC DNA]</scope>
    <source>
        <strain evidence="12 13">IP1</strain>
    </source>
</reference>
<sequence>MGNSIPFSIGNVQLDKKLGDGGFSQVYLGKVPNGSLVAVKIMGYSSDENMRRIQREIEVHKLSSACPYVARLVDSTVINLNSQTSIAMALEYCDSNLVTQMENAYPYHISDDEIRQIMICLSTSLKYIHSIGYCHRDIKIENVLITRGKYKLADFGSAIEADNYLHRNQGDAGSIEEDIEKHTTPEYRSPEMVKVFDYLPIGTQADIWALGCLLYKVLFFVTPFEGSPMKIMRGVFDYPKNILDVQKGWINMMLVVNQNDRCTAAEIESCVLNNTYTQVNKSPVVEQHSVEKTYEKAEGLKVTPPSSTTTATNTIVTNQQLRPRGYTQKLDIFVNTSKDRRDASPREPEMKITHQRSSSNSLFTQKEQQKQQTLLDLTDQKVIQKNEILKNIYSLYDKSSSPSMKPIQPSPSPSIPLDYSSYSFYQTTPQNTFGFNDSAFAQQQTQHVRDKNVFNPPPPSPRVIDRSEQKLDKLDSDIFAQLDTKKRGNRTSPFSFDSSAF</sequence>
<name>A0A0A1U0K2_ENTIV</name>
<dbReference type="InterPro" id="IPR017441">
    <property type="entry name" value="Protein_kinase_ATP_BS"/>
</dbReference>
<dbReference type="VEuPathDB" id="AmoebaDB:EIN_096490"/>
<keyword evidence="3 12" id="KW-0808">Transferase</keyword>
<feature type="binding site" evidence="9">
    <location>
        <position position="40"/>
    </location>
    <ligand>
        <name>ATP</name>
        <dbReference type="ChEBI" id="CHEBI:30616"/>
    </ligand>
</feature>
<feature type="compositionally biased region" description="Polar residues" evidence="10">
    <location>
        <begin position="490"/>
        <end position="501"/>
    </location>
</feature>
<keyword evidence="13" id="KW-1185">Reference proteome</keyword>
<keyword evidence="4 9" id="KW-0547">Nucleotide-binding</keyword>
<feature type="compositionally biased region" description="Basic and acidic residues" evidence="10">
    <location>
        <begin position="337"/>
        <end position="352"/>
    </location>
</feature>
<evidence type="ECO:0000313" key="12">
    <source>
        <dbReference type="EMBL" id="ELP87392.1"/>
    </source>
</evidence>
<dbReference type="PROSITE" id="PS00108">
    <property type="entry name" value="PROTEIN_KINASE_ST"/>
    <property type="match status" value="1"/>
</dbReference>
<gene>
    <name evidence="12" type="ORF">EIN_096490</name>
</gene>
<dbReference type="InterPro" id="IPR011009">
    <property type="entry name" value="Kinase-like_dom_sf"/>
</dbReference>
<evidence type="ECO:0000256" key="2">
    <source>
        <dbReference type="ARBA" id="ARBA00022527"/>
    </source>
</evidence>
<evidence type="ECO:0000256" key="6">
    <source>
        <dbReference type="ARBA" id="ARBA00022840"/>
    </source>
</evidence>
<dbReference type="PANTHER" id="PTHR22967">
    <property type="entry name" value="SERINE/THREONINE PROTEIN KINASE"/>
    <property type="match status" value="1"/>
</dbReference>
<evidence type="ECO:0000256" key="5">
    <source>
        <dbReference type="ARBA" id="ARBA00022777"/>
    </source>
</evidence>
<dbReference type="Gene3D" id="1.10.510.10">
    <property type="entry name" value="Transferase(Phosphotransferase) domain 1"/>
    <property type="match status" value="1"/>
</dbReference>
<feature type="region of interest" description="Disordered" evidence="10">
    <location>
        <begin position="482"/>
        <end position="501"/>
    </location>
</feature>
<feature type="region of interest" description="Disordered" evidence="10">
    <location>
        <begin position="446"/>
        <end position="470"/>
    </location>
</feature>
<evidence type="ECO:0000256" key="10">
    <source>
        <dbReference type="SAM" id="MobiDB-lite"/>
    </source>
</evidence>
<dbReference type="PROSITE" id="PS50011">
    <property type="entry name" value="PROTEIN_KINASE_DOM"/>
    <property type="match status" value="1"/>
</dbReference>
<dbReference type="PANTHER" id="PTHR22967:SF57">
    <property type="entry name" value="AUXILIN, ISOFORM A-RELATED"/>
    <property type="match status" value="1"/>
</dbReference>
<dbReference type="EMBL" id="KB206860">
    <property type="protein sequence ID" value="ELP87392.1"/>
    <property type="molecule type" value="Genomic_DNA"/>
</dbReference>